<dbReference type="STRING" id="1806994.A0A507BYE1"/>
<dbReference type="EMBL" id="QEAO01000034">
    <property type="protein sequence ID" value="TPX32131.1"/>
    <property type="molecule type" value="Genomic_DNA"/>
</dbReference>
<evidence type="ECO:0000313" key="3">
    <source>
        <dbReference type="Proteomes" id="UP000319731"/>
    </source>
</evidence>
<dbReference type="PANTHER" id="PTHR37539:SF1">
    <property type="entry name" value="ER-BOUND OXYGENASE MPAB_MPAB'_RUBBER OXYGENASE CATALYTIC DOMAIN-CONTAINING PROTEIN"/>
    <property type="match status" value="1"/>
</dbReference>
<organism evidence="2 3">
    <name type="scientific">Synchytrium microbalum</name>
    <dbReference type="NCBI Taxonomy" id="1806994"/>
    <lineage>
        <taxon>Eukaryota</taxon>
        <taxon>Fungi</taxon>
        <taxon>Fungi incertae sedis</taxon>
        <taxon>Chytridiomycota</taxon>
        <taxon>Chytridiomycota incertae sedis</taxon>
        <taxon>Chytridiomycetes</taxon>
        <taxon>Synchytriales</taxon>
        <taxon>Synchytriaceae</taxon>
        <taxon>Synchytrium</taxon>
    </lineage>
</organism>
<sequence>MATTDVVEDWFPLEDLAKSLGTNHNHPNPLLLNDWLTIGDNLADNVLNSYPNASPPDDIVGDLLANGPTSEAAKLFWDSVNQVPEWVDHELLELGQLTFWRHAPAIQIILLFGTLAGGFSNPRINRVLIRTGYLANPTKIYRRLLETAQMVNEVMLPGSLKPGSSGWESILRVRFLHSAVRLRQARATANKSKSSKLLSHELAINQTDQIGTILGFQCTVITGLTYFGIHLTVKEREAYTHLWRLVGYYMGVDDECNPCNQGFETSTAILRDYLRLYFRPDDDGSRLSNGVLKAVSERPPSNIPIEYSAAMSRVLISKKLADALKIPQTSFGWTLLARFSFFSIRLFNAYAYLPGRGDRYVQARRERFPMMLKREIGRTMFSLKVAAENQGDDETVCVELVQSKRSAAVYFGGGVVWIVRGMFVRWVDSVVSLFYSVKKST</sequence>
<feature type="domain" description="ER-bound oxygenase mpaB/mpaB'/Rubber oxygenase catalytic" evidence="1">
    <location>
        <begin position="109"/>
        <end position="336"/>
    </location>
</feature>
<dbReference type="AlphaFoldDB" id="A0A507BYE1"/>
<dbReference type="GO" id="GO:0016491">
    <property type="term" value="F:oxidoreductase activity"/>
    <property type="evidence" value="ECO:0007669"/>
    <property type="project" value="InterPro"/>
</dbReference>
<gene>
    <name evidence="2" type="ORF">SmJEL517_g04702</name>
</gene>
<dbReference type="PANTHER" id="PTHR37539">
    <property type="entry name" value="SECRETED PROTEIN-RELATED"/>
    <property type="match status" value="1"/>
</dbReference>
<dbReference type="GeneID" id="42005927"/>
<keyword evidence="3" id="KW-1185">Reference proteome</keyword>
<dbReference type="Pfam" id="PF09995">
    <property type="entry name" value="MPAB_Lcp_cat"/>
    <property type="match status" value="1"/>
</dbReference>
<dbReference type="Proteomes" id="UP000319731">
    <property type="component" value="Unassembled WGS sequence"/>
</dbReference>
<protein>
    <recommendedName>
        <fullName evidence="1">ER-bound oxygenase mpaB/mpaB'/Rubber oxygenase catalytic domain-containing protein</fullName>
    </recommendedName>
</protein>
<reference evidence="2 3" key="1">
    <citation type="journal article" date="2019" name="Sci. Rep.">
        <title>Comparative genomics of chytrid fungi reveal insights into the obligate biotrophic and pathogenic lifestyle of Synchytrium endobioticum.</title>
        <authorList>
            <person name="van de Vossenberg B.T.L.H."/>
            <person name="Warris S."/>
            <person name="Nguyen H.D.T."/>
            <person name="van Gent-Pelzer M.P.E."/>
            <person name="Joly D.L."/>
            <person name="van de Geest H.C."/>
            <person name="Bonants P.J.M."/>
            <person name="Smith D.S."/>
            <person name="Levesque C.A."/>
            <person name="van der Lee T.A.J."/>
        </authorList>
    </citation>
    <scope>NUCLEOTIDE SEQUENCE [LARGE SCALE GENOMIC DNA]</scope>
    <source>
        <strain evidence="2 3">JEL517</strain>
    </source>
</reference>
<dbReference type="RefSeq" id="XP_031023393.1">
    <property type="nucleotide sequence ID" value="XM_031170630.1"/>
</dbReference>
<evidence type="ECO:0000259" key="1">
    <source>
        <dbReference type="Pfam" id="PF09995"/>
    </source>
</evidence>
<evidence type="ECO:0000313" key="2">
    <source>
        <dbReference type="EMBL" id="TPX32131.1"/>
    </source>
</evidence>
<dbReference type="OrthoDB" id="2142627at2759"/>
<dbReference type="InterPro" id="IPR018713">
    <property type="entry name" value="MPAB/Lcp_cat_dom"/>
</dbReference>
<proteinExistence type="predicted"/>
<accession>A0A507BYE1</accession>
<comment type="caution">
    <text evidence="2">The sequence shown here is derived from an EMBL/GenBank/DDBJ whole genome shotgun (WGS) entry which is preliminary data.</text>
</comment>
<name>A0A507BYE1_9FUNG</name>
<dbReference type="InterPro" id="IPR037473">
    <property type="entry name" value="Lcp-like"/>
</dbReference>